<dbReference type="InterPro" id="IPR033985">
    <property type="entry name" value="SusD-like_N"/>
</dbReference>
<dbReference type="Proteomes" id="UP000823617">
    <property type="component" value="Unassembled WGS sequence"/>
</dbReference>
<evidence type="ECO:0000256" key="5">
    <source>
        <dbReference type="ARBA" id="ARBA00023237"/>
    </source>
</evidence>
<dbReference type="Pfam" id="PF14322">
    <property type="entry name" value="SusD-like_3"/>
    <property type="match status" value="1"/>
</dbReference>
<dbReference type="Pfam" id="PF07980">
    <property type="entry name" value="SusD_RagB"/>
    <property type="match status" value="1"/>
</dbReference>
<dbReference type="EMBL" id="JADIMK010000021">
    <property type="protein sequence ID" value="MBO8455270.1"/>
    <property type="molecule type" value="Genomic_DNA"/>
</dbReference>
<evidence type="ECO:0000256" key="6">
    <source>
        <dbReference type="SAM" id="MobiDB-lite"/>
    </source>
</evidence>
<feature type="compositionally biased region" description="Polar residues" evidence="6">
    <location>
        <begin position="525"/>
        <end position="543"/>
    </location>
</feature>
<proteinExistence type="inferred from homology"/>
<evidence type="ECO:0000313" key="11">
    <source>
        <dbReference type="Proteomes" id="UP000823617"/>
    </source>
</evidence>
<feature type="signal peptide" evidence="7">
    <location>
        <begin position="1"/>
        <end position="24"/>
    </location>
</feature>
<evidence type="ECO:0000256" key="7">
    <source>
        <dbReference type="SAM" id="SignalP"/>
    </source>
</evidence>
<gene>
    <name evidence="10" type="ORF">IAC08_02555</name>
</gene>
<organism evidence="10 11">
    <name type="scientific">Candidatus Cryptobacteroides intestinigallinarum</name>
    <dbReference type="NCBI Taxonomy" id="2840767"/>
    <lineage>
        <taxon>Bacteria</taxon>
        <taxon>Pseudomonadati</taxon>
        <taxon>Bacteroidota</taxon>
        <taxon>Bacteroidia</taxon>
        <taxon>Bacteroidales</taxon>
        <taxon>Candidatus Cryptobacteroides</taxon>
    </lineage>
</organism>
<dbReference type="InterPro" id="IPR012944">
    <property type="entry name" value="SusD_RagB_dom"/>
</dbReference>
<comment type="similarity">
    <text evidence="2">Belongs to the SusD family.</text>
</comment>
<dbReference type="SUPFAM" id="SSF48452">
    <property type="entry name" value="TPR-like"/>
    <property type="match status" value="1"/>
</dbReference>
<evidence type="ECO:0000256" key="2">
    <source>
        <dbReference type="ARBA" id="ARBA00006275"/>
    </source>
</evidence>
<keyword evidence="3 7" id="KW-0732">Signal</keyword>
<evidence type="ECO:0000259" key="8">
    <source>
        <dbReference type="Pfam" id="PF07980"/>
    </source>
</evidence>
<dbReference type="AlphaFoldDB" id="A0A9D9MZP0"/>
<evidence type="ECO:0000256" key="4">
    <source>
        <dbReference type="ARBA" id="ARBA00023136"/>
    </source>
</evidence>
<keyword evidence="4" id="KW-0472">Membrane</keyword>
<reference evidence="10" key="2">
    <citation type="journal article" date="2021" name="PeerJ">
        <title>Extensive microbial diversity within the chicken gut microbiome revealed by metagenomics and culture.</title>
        <authorList>
            <person name="Gilroy R."/>
            <person name="Ravi A."/>
            <person name="Getino M."/>
            <person name="Pursley I."/>
            <person name="Horton D.L."/>
            <person name="Alikhan N.F."/>
            <person name="Baker D."/>
            <person name="Gharbi K."/>
            <person name="Hall N."/>
            <person name="Watson M."/>
            <person name="Adriaenssens E.M."/>
            <person name="Foster-Nyarko E."/>
            <person name="Jarju S."/>
            <person name="Secka A."/>
            <person name="Antonio M."/>
            <person name="Oren A."/>
            <person name="Chaudhuri R.R."/>
            <person name="La Ragione R."/>
            <person name="Hildebrand F."/>
            <person name="Pallen M.J."/>
        </authorList>
    </citation>
    <scope>NUCLEOTIDE SEQUENCE</scope>
    <source>
        <strain evidence="10">B1-3475</strain>
    </source>
</reference>
<comment type="subcellular location">
    <subcellularLocation>
        <location evidence="1">Cell outer membrane</location>
    </subcellularLocation>
</comment>
<dbReference type="InterPro" id="IPR011990">
    <property type="entry name" value="TPR-like_helical_dom_sf"/>
</dbReference>
<dbReference type="GO" id="GO:0009279">
    <property type="term" value="C:cell outer membrane"/>
    <property type="evidence" value="ECO:0007669"/>
    <property type="project" value="UniProtKB-SubCell"/>
</dbReference>
<evidence type="ECO:0000256" key="3">
    <source>
        <dbReference type="ARBA" id="ARBA00022729"/>
    </source>
</evidence>
<dbReference type="Gene3D" id="1.25.40.390">
    <property type="match status" value="1"/>
</dbReference>
<feature type="domain" description="SusD-like N-terminal" evidence="9">
    <location>
        <begin position="96"/>
        <end position="251"/>
    </location>
</feature>
<dbReference type="PROSITE" id="PS51257">
    <property type="entry name" value="PROKAR_LIPOPROTEIN"/>
    <property type="match status" value="1"/>
</dbReference>
<evidence type="ECO:0000313" key="10">
    <source>
        <dbReference type="EMBL" id="MBO8455270.1"/>
    </source>
</evidence>
<reference evidence="10" key="1">
    <citation type="submission" date="2020-10" db="EMBL/GenBank/DDBJ databases">
        <authorList>
            <person name="Gilroy R."/>
        </authorList>
    </citation>
    <scope>NUCLEOTIDE SEQUENCE</scope>
    <source>
        <strain evidence="10">B1-3475</strain>
    </source>
</reference>
<sequence length="552" mass="61709">MKRMTKYFAIFLSGLLLASCAAMDEMVPQGSTTTSEQVQEATGVIPERSEADVAGIYTYAGQGFAVFGSSQNAHNDFGYPAVCIAQDSNGPDMVCANSNYNWFSPSYDYSDRQSNYILCYLRYSYFYSQIRLCNEVLAGYIGTDYSTASQTARHSAGQALAVRAFDYLGMAPYYQFRYVDSKDLPCIPVVLEGMTQEQYASNPRASVHTVYSRIITDLTQAIDLLEGYNRSGDKSRVDQQVAYGIRARAYLSMGMYAEAAADAEAALEGYTPYSLDEVSVPAFCNMADHNWLWGILQESDQVQMLVSWPSHLCSFSATSYTAGTGVYKRISSALYDVIPSTDVRKGWWTDARNQTPLLDGLSWAGYPGRDIPTLTIPNTKVAFSPYSVVKFGMKHGIGSTDNASDWCLMRAEEMILIRAEGLVMSGREAEGRQVLEDFVRNYRDPEYTCTASTPEQLQTEIWKQRRIELWGEGFSMYDIMRLNKPMVRIHGSSTYNWPDAYAFNIEPNDPYLLLRFPLRETNSNTAIPATENTGGTAPQPRQNSDLRDGVTE</sequence>
<name>A0A9D9MZP0_9BACT</name>
<feature type="domain" description="RagB/SusD" evidence="8">
    <location>
        <begin position="387"/>
        <end position="485"/>
    </location>
</feature>
<evidence type="ECO:0000256" key="1">
    <source>
        <dbReference type="ARBA" id="ARBA00004442"/>
    </source>
</evidence>
<evidence type="ECO:0000259" key="9">
    <source>
        <dbReference type="Pfam" id="PF14322"/>
    </source>
</evidence>
<feature type="chain" id="PRO_5038758385" evidence="7">
    <location>
        <begin position="25"/>
        <end position="552"/>
    </location>
</feature>
<protein>
    <submittedName>
        <fullName evidence="10">RagB/SusD family nutrient uptake outer membrane protein</fullName>
    </submittedName>
</protein>
<comment type="caution">
    <text evidence="10">The sequence shown here is derived from an EMBL/GenBank/DDBJ whole genome shotgun (WGS) entry which is preliminary data.</text>
</comment>
<feature type="region of interest" description="Disordered" evidence="6">
    <location>
        <begin position="525"/>
        <end position="552"/>
    </location>
</feature>
<keyword evidence="5" id="KW-0998">Cell outer membrane</keyword>
<accession>A0A9D9MZP0</accession>